<evidence type="ECO:0000313" key="3">
    <source>
        <dbReference type="EMBL" id="GIF53978.1"/>
    </source>
</evidence>
<keyword evidence="4" id="KW-1185">Reference proteome</keyword>
<gene>
    <name evidence="3" type="ORF">Air01nite_00730</name>
</gene>
<proteinExistence type="predicted"/>
<dbReference type="SUPFAM" id="SSF56219">
    <property type="entry name" value="DNase I-like"/>
    <property type="match status" value="1"/>
</dbReference>
<reference evidence="3 4" key="1">
    <citation type="submission" date="2021-01" db="EMBL/GenBank/DDBJ databases">
        <title>Whole genome shotgun sequence of Asanoa iriomotensis NBRC 100142.</title>
        <authorList>
            <person name="Komaki H."/>
            <person name="Tamura T."/>
        </authorList>
    </citation>
    <scope>NUCLEOTIDE SEQUENCE [LARGE SCALE GENOMIC DNA]</scope>
    <source>
        <strain evidence="3 4">NBRC 100142</strain>
    </source>
</reference>
<evidence type="ECO:0000259" key="2">
    <source>
        <dbReference type="Pfam" id="PF03372"/>
    </source>
</evidence>
<feature type="domain" description="Endonuclease/exonuclease/phosphatase" evidence="2">
    <location>
        <begin position="106"/>
        <end position="302"/>
    </location>
</feature>
<dbReference type="RefSeq" id="WP_203699952.1">
    <property type="nucleotide sequence ID" value="NZ_BAAALU010000022.1"/>
</dbReference>
<organism evidence="3 4">
    <name type="scientific">Asanoa iriomotensis</name>
    <dbReference type="NCBI Taxonomy" id="234613"/>
    <lineage>
        <taxon>Bacteria</taxon>
        <taxon>Bacillati</taxon>
        <taxon>Actinomycetota</taxon>
        <taxon>Actinomycetes</taxon>
        <taxon>Micromonosporales</taxon>
        <taxon>Micromonosporaceae</taxon>
        <taxon>Asanoa</taxon>
    </lineage>
</organism>
<accession>A0ABQ4BTW5</accession>
<dbReference type="EMBL" id="BONC01000001">
    <property type="protein sequence ID" value="GIF53978.1"/>
    <property type="molecule type" value="Genomic_DNA"/>
</dbReference>
<feature type="transmembrane region" description="Helical" evidence="1">
    <location>
        <begin position="70"/>
        <end position="91"/>
    </location>
</feature>
<evidence type="ECO:0000256" key="1">
    <source>
        <dbReference type="SAM" id="Phobius"/>
    </source>
</evidence>
<keyword evidence="1" id="KW-0472">Membrane</keyword>
<feature type="transmembrane region" description="Helical" evidence="1">
    <location>
        <begin position="38"/>
        <end position="63"/>
    </location>
</feature>
<sequence>MSALSPQRALRRIVTAAVVFLALVVTVALAFHRSVPNVAGFGSVLDTAAPLLLLAVPVLILGAVLARTKVAAVAALVPLLVWGLMFGRAWLPKSADQGATQLRVASQNVNAANPDPAATADAVVATDADVVALVEVADGLREPTADAMAAHYAHHVRVSTVELWSRYPILDYAPVDTALGWERALRAVVDTPEGELTVYAVHLGSARPGVTATRDRSLRALADAVAADPARRLVVLGDLNTAITDRVMAPLRDLVRDAQADAGRGPGATWPASLPVIRPDQIFYRGLTATMSTVVRTPETDHRAVVAGFHFG</sequence>
<feature type="transmembrane region" description="Helical" evidence="1">
    <location>
        <begin position="12"/>
        <end position="32"/>
    </location>
</feature>
<keyword evidence="1" id="KW-1133">Transmembrane helix</keyword>
<dbReference type="Gene3D" id="3.60.10.10">
    <property type="entry name" value="Endonuclease/exonuclease/phosphatase"/>
    <property type="match status" value="1"/>
</dbReference>
<dbReference type="Proteomes" id="UP000624325">
    <property type="component" value="Unassembled WGS sequence"/>
</dbReference>
<keyword evidence="1" id="KW-0812">Transmembrane</keyword>
<evidence type="ECO:0000313" key="4">
    <source>
        <dbReference type="Proteomes" id="UP000624325"/>
    </source>
</evidence>
<dbReference type="InterPro" id="IPR036691">
    <property type="entry name" value="Endo/exonu/phosph_ase_sf"/>
</dbReference>
<comment type="caution">
    <text evidence="3">The sequence shown here is derived from an EMBL/GenBank/DDBJ whole genome shotgun (WGS) entry which is preliminary data.</text>
</comment>
<dbReference type="InterPro" id="IPR005135">
    <property type="entry name" value="Endo/exonuclease/phosphatase"/>
</dbReference>
<protein>
    <recommendedName>
        <fullName evidence="2">Endonuclease/exonuclease/phosphatase domain-containing protein</fullName>
    </recommendedName>
</protein>
<name>A0ABQ4BTW5_9ACTN</name>
<dbReference type="Pfam" id="PF03372">
    <property type="entry name" value="Exo_endo_phos"/>
    <property type="match status" value="1"/>
</dbReference>